<dbReference type="PANTHER" id="PTHR31133:SF2">
    <property type="entry name" value="EXPRESSED PROTEIN"/>
    <property type="match status" value="1"/>
</dbReference>
<comment type="caution">
    <text evidence="3">The sequence shown here is derived from an EMBL/GenBank/DDBJ whole genome shotgun (WGS) entry which is preliminary data.</text>
</comment>
<gene>
    <name evidence="3" type="primary">VvCHDp000125_1</name>
    <name evidence="3" type="ORF">CK203_017780</name>
</gene>
<feature type="transmembrane region" description="Helical" evidence="2">
    <location>
        <begin position="275"/>
        <end position="296"/>
    </location>
</feature>
<keyword evidence="2" id="KW-1133">Transmembrane helix</keyword>
<accession>A0A438JH58</accession>
<dbReference type="EMBL" id="QGNW01000042">
    <property type="protein sequence ID" value="RVX08291.1"/>
    <property type="molecule type" value="Genomic_DNA"/>
</dbReference>
<dbReference type="PANTHER" id="PTHR31133">
    <property type="entry name" value="MEMBRANE PROTEIN"/>
    <property type="match status" value="1"/>
</dbReference>
<name>A0A438JH58_VITVI</name>
<evidence type="ECO:0000256" key="2">
    <source>
        <dbReference type="SAM" id="Phobius"/>
    </source>
</evidence>
<keyword evidence="2" id="KW-0812">Transmembrane</keyword>
<feature type="transmembrane region" description="Helical" evidence="2">
    <location>
        <begin position="125"/>
        <end position="145"/>
    </location>
</feature>
<evidence type="ECO:0000313" key="3">
    <source>
        <dbReference type="EMBL" id="RVX08291.1"/>
    </source>
</evidence>
<proteinExistence type="predicted"/>
<sequence length="654" mass="73399">MDVNRVSCRMKKPSGSSEVATMLTAEPNCLAKQAENEKSPSPQTVSSESCCSAVSISLSCSLSSYLPLQLFGVCVYELSNELEKLKSTTDGGSNWVLAMLWSFLSFLPFFFLLLTLGLLKGIISSHLTVIIGLWPAHFLWTYYCVTKYSIFPFPSYIVDQEAWSGCEGFGADIIATASASLADPCHCWKPFGWTWVWLFCPLVATFEAVGETTTDKFFYCFIDGCWSTINGSCTVVRDFTDFCFHSYFSYMDELREHVPPNEKPVDIKLSKLPSCLLVIVLGVPLDVLLITIVALWKSPYMLLKGWKRLLEDLIGREGPFLETVCVPFAGLAIILWPIAVVVAVISAIISSLVLGFYAGVIVHQVLSELGFIYSRRLLWLGLAYIVSVVSLFEEYVNDLLYLREGSCLPRPNYRRNMNPPDGDSNDRKNESEDSYNSKLLLERSKTLKFTIQQYKPMQVWDWLFKSCERIAGCFFAKCLLASAKSNSSGLVISDEIELTKNNWPRDKVLEWFIGPLLIMKEQIKGLQLDENEEGCLKKLVMDYKNEKPEEWDDAGFPSKDNVRRAQLQAIIRRLQGIVTSLSRIPTFRRRFTGLVKMLYMEAVQSGVLANQVVNSSNSERGHGNEGPSDCGHGKDSRSSGENSEHEAHGIGDIV</sequence>
<dbReference type="InterPro" id="IPR040229">
    <property type="entry name" value="At3g27390-like"/>
</dbReference>
<reference evidence="3 4" key="1">
    <citation type="journal article" date="2018" name="PLoS Genet.">
        <title>Population sequencing reveals clonal diversity and ancestral inbreeding in the grapevine cultivar Chardonnay.</title>
        <authorList>
            <person name="Roach M.J."/>
            <person name="Johnson D.L."/>
            <person name="Bohlmann J."/>
            <person name="van Vuuren H.J."/>
            <person name="Jones S.J."/>
            <person name="Pretorius I.S."/>
            <person name="Schmidt S.A."/>
            <person name="Borneman A.R."/>
        </authorList>
    </citation>
    <scope>NUCLEOTIDE SEQUENCE [LARGE SCALE GENOMIC DNA]</scope>
    <source>
        <strain evidence="4">cv. Chardonnay</strain>
        <tissue evidence="3">Leaf</tissue>
    </source>
</reference>
<feature type="region of interest" description="Disordered" evidence="1">
    <location>
        <begin position="615"/>
        <end position="654"/>
    </location>
</feature>
<evidence type="ECO:0000313" key="4">
    <source>
        <dbReference type="Proteomes" id="UP000288805"/>
    </source>
</evidence>
<dbReference type="AlphaFoldDB" id="A0A438JH58"/>
<feature type="transmembrane region" description="Helical" evidence="2">
    <location>
        <begin position="95"/>
        <end position="119"/>
    </location>
</feature>
<feature type="transmembrane region" description="Helical" evidence="2">
    <location>
        <begin position="328"/>
        <end position="357"/>
    </location>
</feature>
<feature type="transmembrane region" description="Helical" evidence="2">
    <location>
        <begin position="377"/>
        <end position="396"/>
    </location>
</feature>
<organism evidence="3 4">
    <name type="scientific">Vitis vinifera</name>
    <name type="common">Grape</name>
    <dbReference type="NCBI Taxonomy" id="29760"/>
    <lineage>
        <taxon>Eukaryota</taxon>
        <taxon>Viridiplantae</taxon>
        <taxon>Streptophyta</taxon>
        <taxon>Embryophyta</taxon>
        <taxon>Tracheophyta</taxon>
        <taxon>Spermatophyta</taxon>
        <taxon>Magnoliopsida</taxon>
        <taxon>eudicotyledons</taxon>
        <taxon>Gunneridae</taxon>
        <taxon>Pentapetalae</taxon>
        <taxon>rosids</taxon>
        <taxon>Vitales</taxon>
        <taxon>Vitaceae</taxon>
        <taxon>Viteae</taxon>
        <taxon>Vitis</taxon>
    </lineage>
</organism>
<evidence type="ECO:0000256" key="1">
    <source>
        <dbReference type="SAM" id="MobiDB-lite"/>
    </source>
</evidence>
<dbReference type="Proteomes" id="UP000288805">
    <property type="component" value="Unassembled WGS sequence"/>
</dbReference>
<keyword evidence="2" id="KW-0472">Membrane</keyword>
<protein>
    <submittedName>
        <fullName evidence="3">Putative membrane protein</fullName>
    </submittedName>
</protein>
<feature type="compositionally biased region" description="Basic and acidic residues" evidence="1">
    <location>
        <begin position="631"/>
        <end position="654"/>
    </location>
</feature>